<comment type="similarity">
    <text evidence="2">Belongs to the short-chain dehydrogenases/reductases (SDR) family.</text>
</comment>
<sequence>MSCFSARCTSTATLVGKTAVVTGCNTGIGKCTVEDFYKRGARVIMACRSVPKAEEAKSDITKRCEGLRGIGEIEVVQLDLASLKSIRKCAEKLLQEEDHIHLLINNAGVMACPESRTVDGFEMQFGTNHLGHFLFTLILLPKIINSPPARIVNVSSVAHSFLSGALQIEDLNWTRRKYSESQAYFQSKLSNVLFTRELAKRLKDHNIHGVTTYCLHPGVIDTDLWRHVDDSFFKGAKWIFYNIVGLFIKSQDEGAQTIIYCAVDEDVKNESGLYYAECDVANSSDRSKDMVSAKRLWDISFKMVKLPQDYDPFVATP</sequence>
<proteinExistence type="inferred from homology"/>
<dbReference type="OrthoDB" id="191139at2759"/>
<evidence type="ECO:0000313" key="3">
    <source>
        <dbReference type="EMBL" id="KAB0794323.1"/>
    </source>
</evidence>
<dbReference type="PRINTS" id="PR00080">
    <property type="entry name" value="SDRFAMILY"/>
</dbReference>
<comment type="caution">
    <text evidence="3">The sequence shown here is derived from an EMBL/GenBank/DDBJ whole genome shotgun (WGS) entry which is preliminary data.</text>
</comment>
<evidence type="ECO:0000256" key="1">
    <source>
        <dbReference type="ARBA" id="ARBA00023002"/>
    </source>
</evidence>
<evidence type="ECO:0000313" key="4">
    <source>
        <dbReference type="Proteomes" id="UP000327044"/>
    </source>
</evidence>
<dbReference type="Gene3D" id="3.40.50.720">
    <property type="entry name" value="NAD(P)-binding Rossmann-like Domain"/>
    <property type="match status" value="1"/>
</dbReference>
<evidence type="ECO:0000256" key="2">
    <source>
        <dbReference type="RuleBase" id="RU000363"/>
    </source>
</evidence>
<accession>A0A5N4AAH7</accession>
<dbReference type="EMBL" id="VVIM01000008">
    <property type="protein sequence ID" value="KAB0794323.1"/>
    <property type="molecule type" value="Genomic_DNA"/>
</dbReference>
<dbReference type="InParanoid" id="A0A5N4AAH7"/>
<dbReference type="GO" id="GO:0016491">
    <property type="term" value="F:oxidoreductase activity"/>
    <property type="evidence" value="ECO:0007669"/>
    <property type="project" value="UniProtKB-KW"/>
</dbReference>
<dbReference type="AlphaFoldDB" id="A0A5N4AAH7"/>
<dbReference type="PANTHER" id="PTHR43157:SF73">
    <property type="entry name" value="WW DOMAIN-CONTAINING OXIDOREDUCTASE-LIKE PROTEIN"/>
    <property type="match status" value="1"/>
</dbReference>
<keyword evidence="4" id="KW-1185">Reference proteome</keyword>
<dbReference type="CDD" id="cd05327">
    <property type="entry name" value="retinol-DH_like_SDR_c_like"/>
    <property type="match status" value="1"/>
</dbReference>
<organism evidence="3 4">
    <name type="scientific">Photinus pyralis</name>
    <name type="common">Common eastern firefly</name>
    <name type="synonym">Lampyris pyralis</name>
    <dbReference type="NCBI Taxonomy" id="7054"/>
    <lineage>
        <taxon>Eukaryota</taxon>
        <taxon>Metazoa</taxon>
        <taxon>Ecdysozoa</taxon>
        <taxon>Arthropoda</taxon>
        <taxon>Hexapoda</taxon>
        <taxon>Insecta</taxon>
        <taxon>Pterygota</taxon>
        <taxon>Neoptera</taxon>
        <taxon>Endopterygota</taxon>
        <taxon>Coleoptera</taxon>
        <taxon>Polyphaga</taxon>
        <taxon>Elateriformia</taxon>
        <taxon>Elateroidea</taxon>
        <taxon>Lampyridae</taxon>
        <taxon>Lampyrinae</taxon>
        <taxon>Photinus</taxon>
    </lineage>
</organism>
<dbReference type="InterPro" id="IPR036291">
    <property type="entry name" value="NAD(P)-bd_dom_sf"/>
</dbReference>
<keyword evidence="1" id="KW-0560">Oxidoreductase</keyword>
<dbReference type="SUPFAM" id="SSF51735">
    <property type="entry name" value="NAD(P)-binding Rossmann-fold domains"/>
    <property type="match status" value="1"/>
</dbReference>
<dbReference type="Pfam" id="PF00106">
    <property type="entry name" value="adh_short"/>
    <property type="match status" value="1"/>
</dbReference>
<dbReference type="PANTHER" id="PTHR43157">
    <property type="entry name" value="PHOSPHATIDYLINOSITOL-GLYCAN BIOSYNTHESIS CLASS F PROTEIN-RELATED"/>
    <property type="match status" value="1"/>
</dbReference>
<name>A0A5N4AAH7_PHOPY</name>
<dbReference type="InterPro" id="IPR002347">
    <property type="entry name" value="SDR_fam"/>
</dbReference>
<reference evidence="3 4" key="1">
    <citation type="journal article" date="2018" name="Elife">
        <title>Firefly genomes illuminate parallel origins of bioluminescence in beetles.</title>
        <authorList>
            <person name="Fallon T.R."/>
            <person name="Lower S.E."/>
            <person name="Chang C.H."/>
            <person name="Bessho-Uehara M."/>
            <person name="Martin G.J."/>
            <person name="Bewick A.J."/>
            <person name="Behringer M."/>
            <person name="Debat H.J."/>
            <person name="Wong I."/>
            <person name="Day J.C."/>
            <person name="Suvorov A."/>
            <person name="Silva C.J."/>
            <person name="Stanger-Hall K.F."/>
            <person name="Hall D.W."/>
            <person name="Schmitz R.J."/>
            <person name="Nelson D.R."/>
            <person name="Lewis S.M."/>
            <person name="Shigenobu S."/>
            <person name="Bybee S.M."/>
            <person name="Larracuente A.M."/>
            <person name="Oba Y."/>
            <person name="Weng J.K."/>
        </authorList>
    </citation>
    <scope>NUCLEOTIDE SEQUENCE [LARGE SCALE GENOMIC DNA]</scope>
    <source>
        <strain evidence="3">1611_PpyrPB1</strain>
        <tissue evidence="3">Whole body</tissue>
    </source>
</reference>
<dbReference type="PRINTS" id="PR00081">
    <property type="entry name" value="GDHRDH"/>
</dbReference>
<gene>
    <name evidence="3" type="ORF">PPYR_11162</name>
</gene>
<dbReference type="Proteomes" id="UP000327044">
    <property type="component" value="Unassembled WGS sequence"/>
</dbReference>
<evidence type="ECO:0008006" key="5">
    <source>
        <dbReference type="Google" id="ProtNLM"/>
    </source>
</evidence>
<protein>
    <recommendedName>
        <fullName evidence="5">Retinol dehydrogenase 11</fullName>
    </recommendedName>
</protein>